<evidence type="ECO:0000256" key="1">
    <source>
        <dbReference type="ARBA" id="ARBA00022737"/>
    </source>
</evidence>
<feature type="repeat" description="PPR" evidence="3">
    <location>
        <begin position="312"/>
        <end position="346"/>
    </location>
</feature>
<accession>A0A6P5H0K4</accession>
<dbReference type="Pfam" id="PF14432">
    <property type="entry name" value="DYW_deaminase"/>
    <property type="match status" value="1"/>
</dbReference>
<dbReference type="Proteomes" id="UP000515123">
    <property type="component" value="Linkage group 24"/>
</dbReference>
<dbReference type="PANTHER" id="PTHR47926:SF373">
    <property type="entry name" value="TETRATRICOPEPTIDE-LIKE HELICAL DOMAIN SUPERFAMILY, DYW DOMAIN-CONTAINING PROTEIN"/>
    <property type="match status" value="1"/>
</dbReference>
<dbReference type="PROSITE" id="PS51375">
    <property type="entry name" value="PPR"/>
    <property type="match status" value="4"/>
</dbReference>
<dbReference type="InterPro" id="IPR032867">
    <property type="entry name" value="DYW_dom"/>
</dbReference>
<feature type="domain" description="DYW" evidence="4">
    <location>
        <begin position="729"/>
        <end position="820"/>
    </location>
</feature>
<dbReference type="FunFam" id="1.25.40.10:FF:002415">
    <property type="entry name" value="Uncharacterized protein"/>
    <property type="match status" value="1"/>
</dbReference>
<keyword evidence="5" id="KW-1185">Reference proteome</keyword>
<organism evidence="5 6">
    <name type="scientific">Ananas comosus</name>
    <name type="common">Pineapple</name>
    <name type="synonym">Ananas ananas</name>
    <dbReference type="NCBI Taxonomy" id="4615"/>
    <lineage>
        <taxon>Eukaryota</taxon>
        <taxon>Viridiplantae</taxon>
        <taxon>Streptophyta</taxon>
        <taxon>Embryophyta</taxon>
        <taxon>Tracheophyta</taxon>
        <taxon>Spermatophyta</taxon>
        <taxon>Magnoliopsida</taxon>
        <taxon>Liliopsida</taxon>
        <taxon>Poales</taxon>
        <taxon>Bromeliaceae</taxon>
        <taxon>Bromelioideae</taxon>
        <taxon>Ananas</taxon>
    </lineage>
</organism>
<dbReference type="InterPro" id="IPR002885">
    <property type="entry name" value="PPR_rpt"/>
</dbReference>
<dbReference type="InterPro" id="IPR046848">
    <property type="entry name" value="E_motif"/>
</dbReference>
<dbReference type="NCBIfam" id="TIGR00756">
    <property type="entry name" value="PPR"/>
    <property type="match status" value="5"/>
</dbReference>
<name>A0A6P5H0K4_ANACO</name>
<reference evidence="5" key="1">
    <citation type="journal article" date="2015" name="Nat. Genet.">
        <title>The pineapple genome and the evolution of CAM photosynthesis.</title>
        <authorList>
            <person name="Ming R."/>
            <person name="VanBuren R."/>
            <person name="Wai C.M."/>
            <person name="Tang H."/>
            <person name="Schatz M.C."/>
            <person name="Bowers J.E."/>
            <person name="Lyons E."/>
            <person name="Wang M.L."/>
            <person name="Chen J."/>
            <person name="Biggers E."/>
            <person name="Zhang J."/>
            <person name="Huang L."/>
            <person name="Zhang L."/>
            <person name="Miao W."/>
            <person name="Zhang J."/>
            <person name="Ye Z."/>
            <person name="Miao C."/>
            <person name="Lin Z."/>
            <person name="Wang H."/>
            <person name="Zhou H."/>
            <person name="Yim W.C."/>
            <person name="Priest H.D."/>
            <person name="Zheng C."/>
            <person name="Woodhouse M."/>
            <person name="Edger P.P."/>
            <person name="Guyot R."/>
            <person name="Guo H.B."/>
            <person name="Guo H."/>
            <person name="Zheng G."/>
            <person name="Singh R."/>
            <person name="Sharma A."/>
            <person name="Min X."/>
            <person name="Zheng Y."/>
            <person name="Lee H."/>
            <person name="Gurtowski J."/>
            <person name="Sedlazeck F.J."/>
            <person name="Harkess A."/>
            <person name="McKain M.R."/>
            <person name="Liao Z."/>
            <person name="Fang J."/>
            <person name="Liu J."/>
            <person name="Zhang X."/>
            <person name="Zhang Q."/>
            <person name="Hu W."/>
            <person name="Qin Y."/>
            <person name="Wang K."/>
            <person name="Chen L.Y."/>
            <person name="Shirley N."/>
            <person name="Lin Y.R."/>
            <person name="Liu L.Y."/>
            <person name="Hernandez A.G."/>
            <person name="Wright C.L."/>
            <person name="Bulone V."/>
            <person name="Tuskan G.A."/>
            <person name="Heath K."/>
            <person name="Zee F."/>
            <person name="Moore P.H."/>
            <person name="Sunkar R."/>
            <person name="Leebens-Mack J.H."/>
            <person name="Mockler T."/>
            <person name="Bennetzen J.L."/>
            <person name="Freeling M."/>
            <person name="Sankoff D."/>
            <person name="Paterson A.H."/>
            <person name="Zhu X."/>
            <person name="Yang X."/>
            <person name="Smith J.A."/>
            <person name="Cushman J.C."/>
            <person name="Paull R.E."/>
            <person name="Yu Q."/>
        </authorList>
    </citation>
    <scope>NUCLEOTIDE SEQUENCE [LARGE SCALE GENOMIC DNA]</scope>
    <source>
        <strain evidence="5">cv. F153</strain>
    </source>
</reference>
<dbReference type="PANTHER" id="PTHR47926">
    <property type="entry name" value="PENTATRICOPEPTIDE REPEAT-CONTAINING PROTEIN"/>
    <property type="match status" value="1"/>
</dbReference>
<dbReference type="OrthoDB" id="185373at2759"/>
<evidence type="ECO:0000256" key="3">
    <source>
        <dbReference type="PROSITE-ProRule" id="PRU00708"/>
    </source>
</evidence>
<dbReference type="RefSeq" id="XP_020114486.1">
    <property type="nucleotide sequence ID" value="XM_020258897.1"/>
</dbReference>
<dbReference type="GeneID" id="109728487"/>
<proteinExistence type="predicted"/>
<feature type="repeat" description="PPR" evidence="3">
    <location>
        <begin position="178"/>
        <end position="212"/>
    </location>
</feature>
<dbReference type="InterPro" id="IPR046960">
    <property type="entry name" value="PPR_At4g14850-like_plant"/>
</dbReference>
<dbReference type="Pfam" id="PF01535">
    <property type="entry name" value="PPR"/>
    <property type="match status" value="5"/>
</dbReference>
<feature type="repeat" description="PPR" evidence="3">
    <location>
        <begin position="413"/>
        <end position="447"/>
    </location>
</feature>
<evidence type="ECO:0000313" key="6">
    <source>
        <dbReference type="RefSeq" id="XP_020114486.1"/>
    </source>
</evidence>
<feature type="repeat" description="PPR" evidence="3">
    <location>
        <begin position="514"/>
        <end position="548"/>
    </location>
</feature>
<dbReference type="InterPro" id="IPR011990">
    <property type="entry name" value="TPR-like_helical_dom_sf"/>
</dbReference>
<dbReference type="FunFam" id="1.25.40.10:FF:000344">
    <property type="entry name" value="Pentatricopeptide repeat-containing protein"/>
    <property type="match status" value="1"/>
</dbReference>
<dbReference type="AlphaFoldDB" id="A0A6P5H0K4"/>
<keyword evidence="2" id="KW-0809">Transit peptide</keyword>
<dbReference type="FunFam" id="1.25.40.10:FF:000663">
    <property type="entry name" value="Uncharacterized protein"/>
    <property type="match status" value="1"/>
</dbReference>
<protein>
    <submittedName>
        <fullName evidence="6">Pentatricopeptide repeat-containing protein At1g11290, chloroplastic</fullName>
    </submittedName>
</protein>
<dbReference type="GO" id="GO:0009451">
    <property type="term" value="P:RNA modification"/>
    <property type="evidence" value="ECO:0007669"/>
    <property type="project" value="InterPro"/>
</dbReference>
<dbReference type="Pfam" id="PF13041">
    <property type="entry name" value="PPR_2"/>
    <property type="match status" value="3"/>
</dbReference>
<dbReference type="GO" id="GO:0003723">
    <property type="term" value="F:RNA binding"/>
    <property type="evidence" value="ECO:0007669"/>
    <property type="project" value="InterPro"/>
</dbReference>
<evidence type="ECO:0000259" key="4">
    <source>
        <dbReference type="Pfam" id="PF14432"/>
    </source>
</evidence>
<dbReference type="FunFam" id="1.25.40.10:FF:000607">
    <property type="entry name" value="Pentatricopeptide repeat-containing protein, mitochondrial"/>
    <property type="match status" value="1"/>
</dbReference>
<sequence length="820" mass="90615">MSKALSHIRKHENNTLDMICSIKRPHNTHTYTHHTTTTTLTTLHTTPGNALHSQTLLHSPSPFSLLKLGLLRHYPVQTKLLSLLSRFGLLRHASLLLSSLLADAHDDLPDELYRTLLKGFADHGPLDAALAFFAAMGAGARGVVYNFTYLLKSCGDHGDLRRGREVHALLVSHGLAADLFAMTALVNMYAKCRRVDEARRVFDGMPRRDLIAWNAMVAGYAQNGLAEAALRMAARMHEEGAGTRPDSITLVSALPACANVGSLKIGKSIHGFAVRAGFESLVNVSTAVVDMYAKCGAIGIARAVFDRMPAKNIVSWNAMINACGENGDAEEALRLFKRMLGEGLEPTDVTMMGALHACGELGDLEEGNRVHELLAKKGLGLDSSVVNALITMYAKCKRADLAYEVFEKLPAKTLVSWNAMISGFAQNGRSDDAVKLFCKMRSENVTPDSFTFVSVIPALADVSILRQAKWIHGYATRLYLDRNIYVITALIDLYAKSGGVKLARRLFDSTCERHVTTWNAMIDGYGSHGFGKAAIELFEEMKRSPVRPNEITFLCVLSACSHCGLVNEGKKYFASMKKDYGLEPATDHCGAMVDLLGRAGKLEKAWEFINKMPIKPGISVYGAMLGACKIHKNVNLGEEAAKRLFELEPEEGGYHVLLANIYANASMWKDVARVRTMMEKKGLQKTPGCSFIEFKNEVHTFYSGSTNHPQAEKVYKRLDRLMDEIKDAGYVPDTESIHDVEEDVKEQLLNTHSEKLAIAFGLINTKPGTTVQIRKNLRVCNDCHNATKFISKVTGREIIVRDIQRFHHFKDGICSCGDYW</sequence>
<evidence type="ECO:0000313" key="5">
    <source>
        <dbReference type="Proteomes" id="UP000515123"/>
    </source>
</evidence>
<evidence type="ECO:0000256" key="2">
    <source>
        <dbReference type="ARBA" id="ARBA00022946"/>
    </source>
</evidence>
<reference evidence="6" key="2">
    <citation type="submission" date="2025-08" db="UniProtKB">
        <authorList>
            <consortium name="RefSeq"/>
        </authorList>
    </citation>
    <scope>IDENTIFICATION</scope>
    <source>
        <tissue evidence="6">Leaf</tissue>
    </source>
</reference>
<dbReference type="GO" id="GO:0008270">
    <property type="term" value="F:zinc ion binding"/>
    <property type="evidence" value="ECO:0007669"/>
    <property type="project" value="InterPro"/>
</dbReference>
<dbReference type="Gene3D" id="1.25.40.10">
    <property type="entry name" value="Tetratricopeptide repeat domain"/>
    <property type="match status" value="4"/>
</dbReference>
<gene>
    <name evidence="6" type="primary">LOC109728487</name>
</gene>
<dbReference type="Pfam" id="PF20431">
    <property type="entry name" value="E_motif"/>
    <property type="match status" value="1"/>
</dbReference>
<keyword evidence="1" id="KW-0677">Repeat</keyword>